<feature type="region of interest" description="Disordered" evidence="1">
    <location>
        <begin position="213"/>
        <end position="236"/>
    </location>
</feature>
<evidence type="ECO:0000313" key="3">
    <source>
        <dbReference type="Proteomes" id="UP000265703"/>
    </source>
</evidence>
<sequence>MMHPYFVATLLVGTVAVAYGAYIIYKEFSEEPILLHNTRGLEGYQSSEGEDSSIIGSEKNGLRRRKKKNEKNDRNDEDEQELLDKYSYLTALEQEIERKKKLLIDEERILHEKELEIQNRKQHLQSINSQSSSDTDNEISPFTSQRKPSISSFETSTSEDDKPVLTEGTSLVASNPPQSVISVKTVSSDENDQPKNNFSDVAAHTILSQHLSHITHQQQTPNQNYENSDTPAISKTNSSLISEHNNRSAGQQHSYPANIAKSIASEDTWSEIDSVLSENIGSIMSSAVDIDMEEVDVIEH</sequence>
<keyword evidence="3" id="KW-1185">Reference proteome</keyword>
<proteinExistence type="predicted"/>
<reference evidence="2 3" key="1">
    <citation type="submission" date="2018-06" db="EMBL/GenBank/DDBJ databases">
        <title>Comparative genomics reveals the genomic features of Rhizophagus irregularis, R. cerebriforme, R. diaphanum and Gigaspora rosea, and their symbiotic lifestyle signature.</title>
        <authorList>
            <person name="Morin E."/>
            <person name="San Clemente H."/>
            <person name="Chen E.C.H."/>
            <person name="De La Providencia I."/>
            <person name="Hainaut M."/>
            <person name="Kuo A."/>
            <person name="Kohler A."/>
            <person name="Murat C."/>
            <person name="Tang N."/>
            <person name="Roy S."/>
            <person name="Loubradou J."/>
            <person name="Henrissat B."/>
            <person name="Grigoriev I.V."/>
            <person name="Corradi N."/>
            <person name="Roux C."/>
            <person name="Martin F.M."/>
        </authorList>
    </citation>
    <scope>NUCLEOTIDE SEQUENCE [LARGE SCALE GENOMIC DNA]</scope>
    <source>
        <strain evidence="2 3">DAOM 227022</strain>
    </source>
</reference>
<dbReference type="Proteomes" id="UP000265703">
    <property type="component" value="Unassembled WGS sequence"/>
</dbReference>
<accession>A0A397SDV4</accession>
<dbReference type="AlphaFoldDB" id="A0A397SDV4"/>
<feature type="region of interest" description="Disordered" evidence="1">
    <location>
        <begin position="121"/>
        <end position="178"/>
    </location>
</feature>
<dbReference type="EMBL" id="QKYT01000512">
    <property type="protein sequence ID" value="RIA84178.1"/>
    <property type="molecule type" value="Genomic_DNA"/>
</dbReference>
<feature type="compositionally biased region" description="Polar residues" evidence="1">
    <location>
        <begin position="167"/>
        <end position="178"/>
    </location>
</feature>
<feature type="compositionally biased region" description="Polar residues" evidence="1">
    <location>
        <begin position="124"/>
        <end position="156"/>
    </location>
</feature>
<organism evidence="2 3">
    <name type="scientific">Glomus cerebriforme</name>
    <dbReference type="NCBI Taxonomy" id="658196"/>
    <lineage>
        <taxon>Eukaryota</taxon>
        <taxon>Fungi</taxon>
        <taxon>Fungi incertae sedis</taxon>
        <taxon>Mucoromycota</taxon>
        <taxon>Glomeromycotina</taxon>
        <taxon>Glomeromycetes</taxon>
        <taxon>Glomerales</taxon>
        <taxon>Glomeraceae</taxon>
        <taxon>Glomus</taxon>
    </lineage>
</organism>
<feature type="region of interest" description="Disordered" evidence="1">
    <location>
        <begin position="43"/>
        <end position="79"/>
    </location>
</feature>
<dbReference type="OrthoDB" id="2385141at2759"/>
<name>A0A397SDV4_9GLOM</name>
<evidence type="ECO:0000256" key="1">
    <source>
        <dbReference type="SAM" id="MobiDB-lite"/>
    </source>
</evidence>
<comment type="caution">
    <text evidence="2">The sequence shown here is derived from an EMBL/GenBank/DDBJ whole genome shotgun (WGS) entry which is preliminary data.</text>
</comment>
<gene>
    <name evidence="2" type="ORF">C1645_742519</name>
</gene>
<evidence type="ECO:0000313" key="2">
    <source>
        <dbReference type="EMBL" id="RIA84178.1"/>
    </source>
</evidence>
<protein>
    <submittedName>
        <fullName evidence="2">Uncharacterized protein</fullName>
    </submittedName>
</protein>